<proteinExistence type="predicted"/>
<feature type="region of interest" description="Disordered" evidence="1">
    <location>
        <begin position="1"/>
        <end position="137"/>
    </location>
</feature>
<organism evidence="2">
    <name type="scientific">bioreactor metagenome</name>
    <dbReference type="NCBI Taxonomy" id="1076179"/>
    <lineage>
        <taxon>unclassified sequences</taxon>
        <taxon>metagenomes</taxon>
        <taxon>ecological metagenomes</taxon>
    </lineage>
</organism>
<protein>
    <submittedName>
        <fullName evidence="2">Uncharacterized protein</fullName>
    </submittedName>
</protein>
<name>A0A644U9B9_9ZZZZ</name>
<sequence>MWSCAIQSRAAPRQVHRDTGQREKDHAKPDPAEPLQPPPPPGKAAGEPPVDRMTDEQGEGNQPGEHRGDGERHAKETDHRDQHEAWKKPVDRRNDQRDERDPVEATGALAPGRACGGLPRKRRRPAAAPALLDCRPA</sequence>
<feature type="compositionally biased region" description="Basic and acidic residues" evidence="1">
    <location>
        <begin position="64"/>
        <end position="103"/>
    </location>
</feature>
<gene>
    <name evidence="2" type="ORF">SDC9_21363</name>
</gene>
<feature type="compositionally biased region" description="Low complexity" evidence="1">
    <location>
        <begin position="126"/>
        <end position="137"/>
    </location>
</feature>
<evidence type="ECO:0000313" key="2">
    <source>
        <dbReference type="EMBL" id="MPL75539.1"/>
    </source>
</evidence>
<feature type="compositionally biased region" description="Basic and acidic residues" evidence="1">
    <location>
        <begin position="15"/>
        <end position="31"/>
    </location>
</feature>
<dbReference type="EMBL" id="VSSQ01000089">
    <property type="protein sequence ID" value="MPL75539.1"/>
    <property type="molecule type" value="Genomic_DNA"/>
</dbReference>
<comment type="caution">
    <text evidence="2">The sequence shown here is derived from an EMBL/GenBank/DDBJ whole genome shotgun (WGS) entry which is preliminary data.</text>
</comment>
<dbReference type="AlphaFoldDB" id="A0A644U9B9"/>
<evidence type="ECO:0000256" key="1">
    <source>
        <dbReference type="SAM" id="MobiDB-lite"/>
    </source>
</evidence>
<feature type="compositionally biased region" description="Pro residues" evidence="1">
    <location>
        <begin position="32"/>
        <end position="42"/>
    </location>
</feature>
<reference evidence="2" key="1">
    <citation type="submission" date="2019-08" db="EMBL/GenBank/DDBJ databases">
        <authorList>
            <person name="Kucharzyk K."/>
            <person name="Murdoch R.W."/>
            <person name="Higgins S."/>
            <person name="Loffler F."/>
        </authorList>
    </citation>
    <scope>NUCLEOTIDE SEQUENCE</scope>
</reference>
<accession>A0A644U9B9</accession>